<comment type="caution">
    <text evidence="3">The sequence shown here is derived from an EMBL/GenBank/DDBJ whole genome shotgun (WGS) entry which is preliminary data.</text>
</comment>
<protein>
    <recommendedName>
        <fullName evidence="2">Protein kinase domain-containing protein</fullName>
    </recommendedName>
</protein>
<dbReference type="Pfam" id="PF00069">
    <property type="entry name" value="Pkinase"/>
    <property type="match status" value="1"/>
</dbReference>
<evidence type="ECO:0000313" key="3">
    <source>
        <dbReference type="EMBL" id="TKA25795.1"/>
    </source>
</evidence>
<dbReference type="GO" id="GO:0004674">
    <property type="term" value="F:protein serine/threonine kinase activity"/>
    <property type="evidence" value="ECO:0007669"/>
    <property type="project" value="TreeGrafter"/>
</dbReference>
<dbReference type="PROSITE" id="PS50011">
    <property type="entry name" value="PROTEIN_KINASE_DOM"/>
    <property type="match status" value="1"/>
</dbReference>
<dbReference type="Proteomes" id="UP000310066">
    <property type="component" value="Unassembled WGS sequence"/>
</dbReference>
<dbReference type="Gene3D" id="1.10.510.10">
    <property type="entry name" value="Transferase(Phosphotransferase) domain 1"/>
    <property type="match status" value="1"/>
</dbReference>
<dbReference type="EMBL" id="NAJP01000149">
    <property type="protein sequence ID" value="TKA25795.1"/>
    <property type="molecule type" value="Genomic_DNA"/>
</dbReference>
<reference evidence="3 4" key="1">
    <citation type="submission" date="2017-03" db="EMBL/GenBank/DDBJ databases">
        <title>Genomes of endolithic fungi from Antarctica.</title>
        <authorList>
            <person name="Coleine C."/>
            <person name="Masonjones S."/>
            <person name="Stajich J.E."/>
        </authorList>
    </citation>
    <scope>NUCLEOTIDE SEQUENCE [LARGE SCALE GENOMIC DNA]</scope>
    <source>
        <strain evidence="3 4">CCFEE 5311</strain>
    </source>
</reference>
<dbReference type="InterPro" id="IPR011009">
    <property type="entry name" value="Kinase-like_dom_sf"/>
</dbReference>
<dbReference type="GO" id="GO:0005737">
    <property type="term" value="C:cytoplasm"/>
    <property type="evidence" value="ECO:0007669"/>
    <property type="project" value="TreeGrafter"/>
</dbReference>
<dbReference type="AlphaFoldDB" id="A0A4U0TVD6"/>
<sequence>MFAHRYQGWVTLQDIPWQGGDKYALSEHCAGSGEFSTVRTARRASDQQTVAVKIIGDGNVAAYRRSPRHLQERELDTMHGLNHTNVIRLLDYAFYDNEPYATLLVLEWATWGSLRKRFPADAATDAANGQPEPLSKIVAGRILAGLEYLHDRNIIHRDVNPDNILVMDGNVSSFHCKIADFTYAQQVQLGSLPTDAKGTLAYMSLECAEGRACDHRTDVFSCGKVTYWLRTGSDALPTTRMTRTPYECMINHLKTWQPMAALRPLGLPLPCQDLLRSMLSNTASDRPSARECLQSTWFTASGLAESNQDTVVSEAGTNPNADTDAGSLPDTEVNTDAASLSDTEVNTDVASLPDTEANTEADTEVDTGGRYWRRGRLIRGTQVNLEHDGAAASMSTAARDDEGEGHMVLKVPSDIVSTDSYIVSNGFMDMFDFELLERDTTYSNTNSPTRAIRSGKRAEHSTPSVFHDVLALVSVDITANFADLIL</sequence>
<organism evidence="3 4">
    <name type="scientific">Friedmanniomyces endolithicus</name>
    <dbReference type="NCBI Taxonomy" id="329885"/>
    <lineage>
        <taxon>Eukaryota</taxon>
        <taxon>Fungi</taxon>
        <taxon>Dikarya</taxon>
        <taxon>Ascomycota</taxon>
        <taxon>Pezizomycotina</taxon>
        <taxon>Dothideomycetes</taxon>
        <taxon>Dothideomycetidae</taxon>
        <taxon>Mycosphaerellales</taxon>
        <taxon>Teratosphaeriaceae</taxon>
        <taxon>Friedmanniomyces</taxon>
    </lineage>
</organism>
<feature type="region of interest" description="Disordered" evidence="1">
    <location>
        <begin position="313"/>
        <end position="338"/>
    </location>
</feature>
<feature type="domain" description="Protein kinase" evidence="2">
    <location>
        <begin position="24"/>
        <end position="298"/>
    </location>
</feature>
<evidence type="ECO:0000259" key="2">
    <source>
        <dbReference type="PROSITE" id="PS50011"/>
    </source>
</evidence>
<name>A0A4U0TVD6_9PEZI</name>
<gene>
    <name evidence="3" type="ORF">B0A54_17583</name>
</gene>
<dbReference type="STRING" id="329885.A0A4U0TVD6"/>
<dbReference type="CDD" id="cd00180">
    <property type="entry name" value="PKc"/>
    <property type="match status" value="1"/>
</dbReference>
<proteinExistence type="predicted"/>
<dbReference type="PANTHER" id="PTHR24361">
    <property type="entry name" value="MITOGEN-ACTIVATED KINASE KINASE KINASE"/>
    <property type="match status" value="1"/>
</dbReference>
<evidence type="ECO:0000256" key="1">
    <source>
        <dbReference type="SAM" id="MobiDB-lite"/>
    </source>
</evidence>
<dbReference type="InterPro" id="IPR000719">
    <property type="entry name" value="Prot_kinase_dom"/>
</dbReference>
<dbReference type="SUPFAM" id="SSF56112">
    <property type="entry name" value="Protein kinase-like (PK-like)"/>
    <property type="match status" value="1"/>
</dbReference>
<dbReference type="OrthoDB" id="4062651at2759"/>
<accession>A0A4U0TVD6</accession>
<dbReference type="InterPro" id="IPR053235">
    <property type="entry name" value="Ser_Thr_kinase"/>
</dbReference>
<evidence type="ECO:0000313" key="4">
    <source>
        <dbReference type="Proteomes" id="UP000310066"/>
    </source>
</evidence>
<dbReference type="GO" id="GO:0005524">
    <property type="term" value="F:ATP binding"/>
    <property type="evidence" value="ECO:0007669"/>
    <property type="project" value="InterPro"/>
</dbReference>
<dbReference type="Gene3D" id="3.30.200.20">
    <property type="entry name" value="Phosphorylase Kinase, domain 1"/>
    <property type="match status" value="1"/>
</dbReference>